<keyword evidence="1 2" id="KW-0732">Signal</keyword>
<name>A0A4Q2KBT8_9FIRM</name>
<evidence type="ECO:0000313" key="4">
    <source>
        <dbReference type="Proteomes" id="UP000291269"/>
    </source>
</evidence>
<dbReference type="Proteomes" id="UP000291269">
    <property type="component" value="Unassembled WGS sequence"/>
</dbReference>
<evidence type="ECO:0000313" key="3">
    <source>
        <dbReference type="EMBL" id="RXZ62044.1"/>
    </source>
</evidence>
<proteinExistence type="predicted"/>
<dbReference type="PROSITE" id="PS51257">
    <property type="entry name" value="PROKAR_LIPOPROTEIN"/>
    <property type="match status" value="1"/>
</dbReference>
<feature type="signal peptide" evidence="2">
    <location>
        <begin position="1"/>
        <end position="22"/>
    </location>
</feature>
<dbReference type="Gene3D" id="3.40.190.10">
    <property type="entry name" value="Periplasmic binding protein-like II"/>
    <property type="match status" value="2"/>
</dbReference>
<protein>
    <recommendedName>
        <fullName evidence="5">Extracellular solute-binding protein</fullName>
    </recommendedName>
</protein>
<accession>A0A4Q2KBT8</accession>
<dbReference type="InterPro" id="IPR050490">
    <property type="entry name" value="Bact_solute-bd_prot1"/>
</dbReference>
<dbReference type="OrthoDB" id="2492023at2"/>
<dbReference type="AlphaFoldDB" id="A0A4Q2KBT8"/>
<evidence type="ECO:0000256" key="1">
    <source>
        <dbReference type="ARBA" id="ARBA00022729"/>
    </source>
</evidence>
<feature type="chain" id="PRO_5020281056" description="Extracellular solute-binding protein" evidence="2">
    <location>
        <begin position="23"/>
        <end position="540"/>
    </location>
</feature>
<dbReference type="PANTHER" id="PTHR43649">
    <property type="entry name" value="ARABINOSE-BINDING PROTEIN-RELATED"/>
    <property type="match status" value="1"/>
</dbReference>
<dbReference type="EMBL" id="SDOZ01000002">
    <property type="protein sequence ID" value="RXZ62044.1"/>
    <property type="molecule type" value="Genomic_DNA"/>
</dbReference>
<comment type="caution">
    <text evidence="3">The sequence shown here is derived from an EMBL/GenBank/DDBJ whole genome shotgun (WGS) entry which is preliminary data.</text>
</comment>
<gene>
    <name evidence="3" type="ORF">ESZ91_06540</name>
</gene>
<keyword evidence="4" id="KW-1185">Reference proteome</keyword>
<organism evidence="3 4">
    <name type="scientific">Candidatus Borkfalkia ceftriaxoniphila</name>
    <dbReference type="NCBI Taxonomy" id="2508949"/>
    <lineage>
        <taxon>Bacteria</taxon>
        <taxon>Bacillati</taxon>
        <taxon>Bacillota</taxon>
        <taxon>Clostridia</taxon>
        <taxon>Christensenellales</taxon>
        <taxon>Christensenellaceae</taxon>
        <taxon>Candidatus Borkfalkia</taxon>
    </lineage>
</organism>
<dbReference type="SUPFAM" id="SSF53850">
    <property type="entry name" value="Periplasmic binding protein-like II"/>
    <property type="match status" value="1"/>
</dbReference>
<evidence type="ECO:0008006" key="5">
    <source>
        <dbReference type="Google" id="ProtNLM"/>
    </source>
</evidence>
<reference evidence="3 4" key="1">
    <citation type="journal article" date="2019" name="Gut">
        <title>Antibiotics-induced monodominance of a novel gut bacterial order.</title>
        <authorList>
            <person name="Hildebrand F."/>
            <person name="Moitinho-Silva L."/>
            <person name="Blasche S."/>
            <person name="Jahn M.T."/>
            <person name="Gossmann T.I."/>
            <person name="Heuerta-Cepas J."/>
            <person name="Hercog R."/>
            <person name="Luetge M."/>
            <person name="Bahram M."/>
            <person name="Pryszlak A."/>
            <person name="Alves R.J."/>
            <person name="Waszak S.M."/>
            <person name="Zhu A."/>
            <person name="Ye L."/>
            <person name="Costea P.I."/>
            <person name="Aalvink S."/>
            <person name="Belzer C."/>
            <person name="Forslund S.K."/>
            <person name="Sunagawa S."/>
            <person name="Hentschel U."/>
            <person name="Merten C."/>
            <person name="Patil K.R."/>
            <person name="Benes V."/>
            <person name="Bork P."/>
        </authorList>
    </citation>
    <scope>NUCLEOTIDE SEQUENCE [LARGE SCALE GENOMIC DNA]</scope>
    <source>
        <strain evidence="3 4">HDS1380</strain>
    </source>
</reference>
<dbReference type="PANTHER" id="PTHR43649:SF33">
    <property type="entry name" value="POLYGALACTURONAN_RHAMNOGALACTURONAN-BINDING PROTEIN YTCQ"/>
    <property type="match status" value="1"/>
</dbReference>
<sequence>MKLIQKCLVVLLSLLLAGSVLAGCGGRGNSQTATDDIVEILYRGWNNLPIENSYVNNPYKEFIDKKYNFDYRVSLSSDFTNEVSKRFASTKTRLPDIVMFETQDYAAMKSLYNQGFFIEDYTPYLDSLPQYKALFENNLAAKAKLTENGNIIALTREANDPVWMHKIRKDWVEKYANGKIPATVDELLAMAENVKKDSKAGDEKYLFTAAGSRKDIGDLHRFQFMFGDYDDWYVKDGEVSHPILDGTHEKFLKFCRTLYEKDYIDPNFLLQDWTQKKTLLHNGHIGIDYYTPAIATEQIFYNNNDESQTNIWMNMPMPTDTAGVTRGGVTQETFQYYFVINKKLTENEEKFASVLQFLNDMLYPEDEAERNESTYMKIRWGVDVDNYEIGEGKEMEPVLRDGKDTGFITYYYQKNPQNHARPTNGATWDYGVPMATTNDKVVEYLGATSYGQSAYDYIDLYNGALEYNLKNPNFNYGEMVNISSRIESKLTDLLNEFETTYILGTASRSYEEFRNTWLQYGGETAKRTAEQQFRAAGLLK</sequence>
<evidence type="ECO:0000256" key="2">
    <source>
        <dbReference type="SAM" id="SignalP"/>
    </source>
</evidence>